<reference evidence="6 7" key="1">
    <citation type="submission" date="2018-03" db="EMBL/GenBank/DDBJ databases">
        <title>Alkalicoccus saliphilus sp. nov., isolated from a mineral pool.</title>
        <authorList>
            <person name="Zhao B."/>
        </authorList>
    </citation>
    <scope>NUCLEOTIDE SEQUENCE [LARGE SCALE GENOMIC DNA]</scope>
    <source>
        <strain evidence="6 7">6AG</strain>
    </source>
</reference>
<dbReference type="InterPro" id="IPR006158">
    <property type="entry name" value="Cobalamin-bd"/>
</dbReference>
<keyword evidence="3" id="KW-0804">Transcription</keyword>
<keyword evidence="7" id="KW-1185">Reference proteome</keyword>
<dbReference type="RefSeq" id="WP_107582801.1">
    <property type="nucleotide sequence ID" value="NZ_PZJJ01000001.1"/>
</dbReference>
<dbReference type="InterPro" id="IPR036724">
    <property type="entry name" value="Cobalamin-bd_sf"/>
</dbReference>
<dbReference type="PANTHER" id="PTHR30204">
    <property type="entry name" value="REDOX-CYCLING DRUG-SENSING TRANSCRIPTIONAL ACTIVATOR SOXR"/>
    <property type="match status" value="1"/>
</dbReference>
<evidence type="ECO:0000313" key="7">
    <source>
        <dbReference type="Proteomes" id="UP000240509"/>
    </source>
</evidence>
<evidence type="ECO:0000256" key="3">
    <source>
        <dbReference type="ARBA" id="ARBA00023163"/>
    </source>
</evidence>
<dbReference type="OrthoDB" id="9800334at2"/>
<dbReference type="InterPro" id="IPR009061">
    <property type="entry name" value="DNA-bd_dom_put_sf"/>
</dbReference>
<dbReference type="AlphaFoldDB" id="A0A2T4UAG3"/>
<evidence type="ECO:0000259" key="5">
    <source>
        <dbReference type="PROSITE" id="PS51332"/>
    </source>
</evidence>
<dbReference type="Pfam" id="PF02310">
    <property type="entry name" value="B12-binding"/>
    <property type="match status" value="1"/>
</dbReference>
<dbReference type="GO" id="GO:0031419">
    <property type="term" value="F:cobalamin binding"/>
    <property type="evidence" value="ECO:0007669"/>
    <property type="project" value="InterPro"/>
</dbReference>
<dbReference type="GO" id="GO:0003677">
    <property type="term" value="F:DNA binding"/>
    <property type="evidence" value="ECO:0007669"/>
    <property type="project" value="UniProtKB-KW"/>
</dbReference>
<sequence>MSEPQGKYNIKAVSNLLGIHSGTLRAWERRYKIIEPVRNEAGHRLYSEDHIRILKWIVNKVDNGFTIGQAVDLLNNKDEPAFIEPDPGMTDQMDIMKEKLLHELLQFNESGSNELIDRAFGLFSTDKVLIRILGSILAEVGNRWEKGMITTAHEHFVTSLIRTRIGMVFHTLPVNSFLPKAVCVCGPDENHEIGLLIFTYFLKKRGYETIYLGAGIPEKDFHKVVADVGAGYAIVSTTLAENLPKSLAMAESLASHNKDVRIGLGGKALNYMKETDKKKFNKMLIGETEKEWSTWLKEQ</sequence>
<keyword evidence="2" id="KW-0238">DNA-binding</keyword>
<dbReference type="EMBL" id="PZJJ01000001">
    <property type="protein sequence ID" value="PTL40387.1"/>
    <property type="molecule type" value="Genomic_DNA"/>
</dbReference>
<proteinExistence type="predicted"/>
<dbReference type="Pfam" id="PF13411">
    <property type="entry name" value="MerR_1"/>
    <property type="match status" value="1"/>
</dbReference>
<dbReference type="Gene3D" id="1.10.1660.10">
    <property type="match status" value="1"/>
</dbReference>
<evidence type="ECO:0000313" key="6">
    <source>
        <dbReference type="EMBL" id="PTL40387.1"/>
    </source>
</evidence>
<dbReference type="InterPro" id="IPR047057">
    <property type="entry name" value="MerR_fam"/>
</dbReference>
<dbReference type="Gene3D" id="1.10.1240.10">
    <property type="entry name" value="Methionine synthase domain"/>
    <property type="match status" value="1"/>
</dbReference>
<dbReference type="PANTHER" id="PTHR30204:SF67">
    <property type="entry name" value="HTH-TYPE TRANSCRIPTIONAL REGULATOR MLRA-RELATED"/>
    <property type="match status" value="1"/>
</dbReference>
<dbReference type="SUPFAM" id="SSF52242">
    <property type="entry name" value="Cobalamin (vitamin B12)-binding domain"/>
    <property type="match status" value="1"/>
</dbReference>
<dbReference type="GO" id="GO:0003700">
    <property type="term" value="F:DNA-binding transcription factor activity"/>
    <property type="evidence" value="ECO:0007669"/>
    <property type="project" value="InterPro"/>
</dbReference>
<dbReference type="Pfam" id="PF02607">
    <property type="entry name" value="B12-binding_2"/>
    <property type="match status" value="1"/>
</dbReference>
<dbReference type="InterPro" id="IPR000551">
    <property type="entry name" value="MerR-type_HTH_dom"/>
</dbReference>
<accession>A0A2T4UAG3</accession>
<dbReference type="GO" id="GO:0046872">
    <property type="term" value="F:metal ion binding"/>
    <property type="evidence" value="ECO:0007669"/>
    <property type="project" value="InterPro"/>
</dbReference>
<dbReference type="InterPro" id="IPR036594">
    <property type="entry name" value="Meth_synthase_dom"/>
</dbReference>
<feature type="domain" description="B12-binding" evidence="5">
    <location>
        <begin position="178"/>
        <end position="299"/>
    </location>
</feature>
<gene>
    <name evidence="6" type="ORF">C6Y45_00320</name>
</gene>
<dbReference type="SUPFAM" id="SSF46955">
    <property type="entry name" value="Putative DNA-binding domain"/>
    <property type="match status" value="1"/>
</dbReference>
<evidence type="ECO:0000259" key="4">
    <source>
        <dbReference type="PROSITE" id="PS50937"/>
    </source>
</evidence>
<feature type="domain" description="HTH merR-type" evidence="4">
    <location>
        <begin position="7"/>
        <end position="76"/>
    </location>
</feature>
<dbReference type="PROSITE" id="PS51332">
    <property type="entry name" value="B12_BINDING"/>
    <property type="match status" value="1"/>
</dbReference>
<organism evidence="6 7">
    <name type="scientific">Alkalicoccus saliphilus</name>
    <dbReference type="NCBI Taxonomy" id="200989"/>
    <lineage>
        <taxon>Bacteria</taxon>
        <taxon>Bacillati</taxon>
        <taxon>Bacillota</taxon>
        <taxon>Bacilli</taxon>
        <taxon>Bacillales</taxon>
        <taxon>Bacillaceae</taxon>
        <taxon>Alkalicoccus</taxon>
    </lineage>
</organism>
<dbReference type="Gene3D" id="3.40.50.280">
    <property type="entry name" value="Cobalamin-binding domain"/>
    <property type="match status" value="1"/>
</dbReference>
<dbReference type="SMART" id="SM00422">
    <property type="entry name" value="HTH_MERR"/>
    <property type="match status" value="1"/>
</dbReference>
<dbReference type="Proteomes" id="UP000240509">
    <property type="component" value="Unassembled WGS sequence"/>
</dbReference>
<name>A0A2T4UAG3_9BACI</name>
<dbReference type="InterPro" id="IPR003759">
    <property type="entry name" value="Cbl-bd_cap"/>
</dbReference>
<evidence type="ECO:0000256" key="2">
    <source>
        <dbReference type="ARBA" id="ARBA00023125"/>
    </source>
</evidence>
<dbReference type="PROSITE" id="PS50937">
    <property type="entry name" value="HTH_MERR_2"/>
    <property type="match status" value="1"/>
</dbReference>
<keyword evidence="1" id="KW-0805">Transcription regulation</keyword>
<protein>
    <submittedName>
        <fullName evidence="6">MerR family transcriptional regulator</fullName>
    </submittedName>
</protein>
<evidence type="ECO:0000256" key="1">
    <source>
        <dbReference type="ARBA" id="ARBA00023015"/>
    </source>
</evidence>
<dbReference type="CDD" id="cd01104">
    <property type="entry name" value="HTH_MlrA-CarA"/>
    <property type="match status" value="1"/>
</dbReference>
<comment type="caution">
    <text evidence="6">The sequence shown here is derived from an EMBL/GenBank/DDBJ whole genome shotgun (WGS) entry which is preliminary data.</text>
</comment>